<dbReference type="KEGG" id="fpal:HYN49_04055"/>
<proteinExistence type="predicted"/>
<reference evidence="1 2" key="1">
    <citation type="submission" date="2018-05" db="EMBL/GenBank/DDBJ databases">
        <title>Genome sequencing of Flavobacterium sp. HYN0049.</title>
        <authorList>
            <person name="Yi H."/>
            <person name="Baek C."/>
        </authorList>
    </citation>
    <scope>NUCLEOTIDE SEQUENCE [LARGE SCALE GENOMIC DNA]</scope>
    <source>
        <strain evidence="1 2">HYN0049</strain>
    </source>
</reference>
<name>A0A2S1SFI8_9FLAO</name>
<dbReference type="OrthoDB" id="768080at2"/>
<keyword evidence="2" id="KW-1185">Reference proteome</keyword>
<dbReference type="EMBL" id="CP029187">
    <property type="protein sequence ID" value="AWI25131.1"/>
    <property type="molecule type" value="Genomic_DNA"/>
</dbReference>
<evidence type="ECO:0000313" key="2">
    <source>
        <dbReference type="Proteomes" id="UP000244937"/>
    </source>
</evidence>
<organism evidence="1 2">
    <name type="scientific">Flavobacterium pallidum</name>
    <dbReference type="NCBI Taxonomy" id="2172098"/>
    <lineage>
        <taxon>Bacteria</taxon>
        <taxon>Pseudomonadati</taxon>
        <taxon>Bacteroidota</taxon>
        <taxon>Flavobacteriia</taxon>
        <taxon>Flavobacteriales</taxon>
        <taxon>Flavobacteriaceae</taxon>
        <taxon>Flavobacterium</taxon>
    </lineage>
</organism>
<dbReference type="RefSeq" id="WP_108902926.1">
    <property type="nucleotide sequence ID" value="NZ_CP029187.1"/>
</dbReference>
<evidence type="ECO:0000313" key="1">
    <source>
        <dbReference type="EMBL" id="AWI25131.1"/>
    </source>
</evidence>
<evidence type="ECO:0008006" key="3">
    <source>
        <dbReference type="Google" id="ProtNLM"/>
    </source>
</evidence>
<gene>
    <name evidence="1" type="ORF">HYN49_04055</name>
</gene>
<accession>A0A2S1SFI8</accession>
<protein>
    <recommendedName>
        <fullName evidence="3">DUF3575 domain-containing protein</fullName>
    </recommendedName>
</protein>
<dbReference type="Proteomes" id="UP000244937">
    <property type="component" value="Chromosome"/>
</dbReference>
<dbReference type="AlphaFoldDB" id="A0A2S1SFI8"/>
<sequence length="175" mass="19766">MKKIITLFLLATCISYAQDERTDIFSRKHEVKVGAIKLLAGPIFEGTYEYIQNRDFTFGVSLLGNLNTGNDYYEDFSITPFARFYFQETKEFGAKGFFVEGFAKYSSGRNTMDDWLDEESEKYSAAALGISLGKKWINRTGFVFEILGGIGRTLGNSDAAPDVIFRGDLNLGYRF</sequence>